<dbReference type="OrthoDB" id="2737584at2"/>
<evidence type="ECO:0000313" key="3">
    <source>
        <dbReference type="Proteomes" id="UP000276770"/>
    </source>
</evidence>
<name>A0A3L7JRM2_9BACI</name>
<proteinExistence type="predicted"/>
<organism evidence="2 3">
    <name type="scientific">Falsibacillus albus</name>
    <dbReference type="NCBI Taxonomy" id="2478915"/>
    <lineage>
        <taxon>Bacteria</taxon>
        <taxon>Bacillati</taxon>
        <taxon>Bacillota</taxon>
        <taxon>Bacilli</taxon>
        <taxon>Bacillales</taxon>
        <taxon>Bacillaceae</taxon>
        <taxon>Falsibacillus</taxon>
    </lineage>
</organism>
<dbReference type="RefSeq" id="WP_121681939.1">
    <property type="nucleotide sequence ID" value="NZ_RCVZ01000014.1"/>
</dbReference>
<dbReference type="Proteomes" id="UP000276770">
    <property type="component" value="Unassembled WGS sequence"/>
</dbReference>
<dbReference type="InterPro" id="IPR046348">
    <property type="entry name" value="SIS_dom_sf"/>
</dbReference>
<dbReference type="Gene3D" id="3.40.50.10490">
    <property type="entry name" value="Glucose-6-phosphate isomerase like protein, domain 1"/>
    <property type="match status" value="1"/>
</dbReference>
<dbReference type="SUPFAM" id="SSF53697">
    <property type="entry name" value="SIS domain"/>
    <property type="match status" value="1"/>
</dbReference>
<reference evidence="2 3" key="1">
    <citation type="submission" date="2018-10" db="EMBL/GenBank/DDBJ databases">
        <title>Falsibacillus sp. genome draft.</title>
        <authorList>
            <person name="Shi S."/>
        </authorList>
    </citation>
    <scope>NUCLEOTIDE SEQUENCE [LARGE SCALE GENOMIC DNA]</scope>
    <source>
        <strain evidence="2 3">GY 10110</strain>
    </source>
</reference>
<accession>A0A3L7JRM2</accession>
<comment type="caution">
    <text evidence="2">The sequence shown here is derived from an EMBL/GenBank/DDBJ whole genome shotgun (WGS) entry which is preliminary data.</text>
</comment>
<feature type="domain" description="DUF2529" evidence="1">
    <location>
        <begin position="1"/>
        <end position="170"/>
    </location>
</feature>
<dbReference type="Pfam" id="PF10740">
    <property type="entry name" value="DUF2529"/>
    <property type="match status" value="1"/>
</dbReference>
<gene>
    <name evidence="2" type="ORF">D9X91_17460</name>
</gene>
<protein>
    <submittedName>
        <fullName evidence="2">DUF2529 family protein</fullName>
    </submittedName>
</protein>
<dbReference type="AlphaFoldDB" id="A0A3L7JRM2"/>
<evidence type="ECO:0000313" key="2">
    <source>
        <dbReference type="EMBL" id="RLQ93488.1"/>
    </source>
</evidence>
<evidence type="ECO:0000259" key="1">
    <source>
        <dbReference type="Pfam" id="PF10740"/>
    </source>
</evidence>
<dbReference type="EMBL" id="RCVZ01000014">
    <property type="protein sequence ID" value="RLQ93488.1"/>
    <property type="molecule type" value="Genomic_DNA"/>
</dbReference>
<dbReference type="GO" id="GO:0097367">
    <property type="term" value="F:carbohydrate derivative binding"/>
    <property type="evidence" value="ECO:0007669"/>
    <property type="project" value="InterPro"/>
</dbReference>
<dbReference type="InterPro" id="IPR019676">
    <property type="entry name" value="DUF2529"/>
</dbReference>
<dbReference type="GO" id="GO:1901135">
    <property type="term" value="P:carbohydrate derivative metabolic process"/>
    <property type="evidence" value="ECO:0007669"/>
    <property type="project" value="InterPro"/>
</dbReference>
<keyword evidence="3" id="KW-1185">Reference proteome</keyword>
<sequence>MLKMFTTQMTGLFNRIHDKEEFQIEDGARLLAQAVVGEGKIYVKGFGEMGALELEAIQGAEPLTNAALLDDQTALTEADRVLIASRLSTDEEAMSLAKKLKEEGIPFAAISGAVKGVEGEDLTSMADVHLDTKVIKGMLPDENGERIGFPSSMAGLYLYFGLKFTINEMLEEY</sequence>